<dbReference type="SMART" id="SM00248">
    <property type="entry name" value="ANK"/>
    <property type="match status" value="7"/>
</dbReference>
<dbReference type="Gene3D" id="3.40.50.1580">
    <property type="entry name" value="Nucleoside phosphorylase domain"/>
    <property type="match status" value="1"/>
</dbReference>
<reference evidence="4" key="1">
    <citation type="journal article" date="2016" name="Genome Announc.">
        <title>Draft genome sequences of fungus Aspergillus calidoustus.</title>
        <authorList>
            <person name="Horn F."/>
            <person name="Linde J."/>
            <person name="Mattern D.J."/>
            <person name="Walther G."/>
            <person name="Guthke R."/>
            <person name="Scherlach K."/>
            <person name="Martin K."/>
            <person name="Brakhage A.A."/>
            <person name="Petzke L."/>
            <person name="Valiante V."/>
        </authorList>
    </citation>
    <scope>NUCLEOTIDE SEQUENCE [LARGE SCALE GENOMIC DNA]</scope>
    <source>
        <strain evidence="4">SF006504</strain>
    </source>
</reference>
<dbReference type="InterPro" id="IPR027417">
    <property type="entry name" value="P-loop_NTPase"/>
</dbReference>
<accession>A0A0U5FPU4</accession>
<keyword evidence="1" id="KW-0677">Repeat</keyword>
<dbReference type="PROSITE" id="PS50837">
    <property type="entry name" value="NACHT"/>
    <property type="match status" value="1"/>
</dbReference>
<dbReference type="InterPro" id="IPR056884">
    <property type="entry name" value="NPHP3-like_N"/>
</dbReference>
<dbReference type="PANTHER" id="PTHR46082">
    <property type="entry name" value="ATP/GTP-BINDING PROTEIN-RELATED"/>
    <property type="match status" value="1"/>
</dbReference>
<dbReference type="OrthoDB" id="194358at2759"/>
<dbReference type="Proteomes" id="UP000054771">
    <property type="component" value="Unassembled WGS sequence"/>
</dbReference>
<dbReference type="SUPFAM" id="SSF53167">
    <property type="entry name" value="Purine and uridine phosphorylases"/>
    <property type="match status" value="1"/>
</dbReference>
<dbReference type="InterPro" id="IPR002110">
    <property type="entry name" value="Ankyrin_rpt"/>
</dbReference>
<dbReference type="Pfam" id="PF24883">
    <property type="entry name" value="NPHP3_N"/>
    <property type="match status" value="1"/>
</dbReference>
<dbReference type="STRING" id="454130.A0A0U5FPU4"/>
<dbReference type="SUPFAM" id="SSF48403">
    <property type="entry name" value="Ankyrin repeat"/>
    <property type="match status" value="1"/>
</dbReference>
<protein>
    <recommendedName>
        <fullName evidence="2">NACHT domain-containing protein</fullName>
    </recommendedName>
</protein>
<dbReference type="Gene3D" id="1.25.40.20">
    <property type="entry name" value="Ankyrin repeat-containing domain"/>
    <property type="match status" value="1"/>
</dbReference>
<dbReference type="PANTHER" id="PTHR46082:SF6">
    <property type="entry name" value="AAA+ ATPASE DOMAIN-CONTAINING PROTEIN-RELATED"/>
    <property type="match status" value="1"/>
</dbReference>
<dbReference type="InterPro" id="IPR053137">
    <property type="entry name" value="NLR-like"/>
</dbReference>
<dbReference type="InterPro" id="IPR035994">
    <property type="entry name" value="Nucleoside_phosphorylase_sf"/>
</dbReference>
<dbReference type="InterPro" id="IPR007111">
    <property type="entry name" value="NACHT_NTPase"/>
</dbReference>
<dbReference type="GO" id="GO:0003824">
    <property type="term" value="F:catalytic activity"/>
    <property type="evidence" value="ECO:0007669"/>
    <property type="project" value="InterPro"/>
</dbReference>
<dbReference type="SUPFAM" id="SSF52540">
    <property type="entry name" value="P-loop containing nucleoside triphosphate hydrolases"/>
    <property type="match status" value="1"/>
</dbReference>
<organism evidence="3 4">
    <name type="scientific">Aspergillus calidoustus</name>
    <dbReference type="NCBI Taxonomy" id="454130"/>
    <lineage>
        <taxon>Eukaryota</taxon>
        <taxon>Fungi</taxon>
        <taxon>Dikarya</taxon>
        <taxon>Ascomycota</taxon>
        <taxon>Pezizomycotina</taxon>
        <taxon>Eurotiomycetes</taxon>
        <taxon>Eurotiomycetidae</taxon>
        <taxon>Eurotiales</taxon>
        <taxon>Aspergillaceae</taxon>
        <taxon>Aspergillus</taxon>
        <taxon>Aspergillus subgen. Nidulantes</taxon>
    </lineage>
</organism>
<keyword evidence="4" id="KW-1185">Reference proteome</keyword>
<proteinExistence type="predicted"/>
<dbReference type="Gene3D" id="3.40.50.300">
    <property type="entry name" value="P-loop containing nucleotide triphosphate hydrolases"/>
    <property type="match status" value="1"/>
</dbReference>
<name>A0A0U5FPU4_ASPCI</name>
<dbReference type="InterPro" id="IPR036770">
    <property type="entry name" value="Ankyrin_rpt-contain_sf"/>
</dbReference>
<gene>
    <name evidence="3" type="ORF">ASPCAL00886</name>
</gene>
<dbReference type="GO" id="GO:0009116">
    <property type="term" value="P:nucleoside metabolic process"/>
    <property type="evidence" value="ECO:0007669"/>
    <property type="project" value="InterPro"/>
</dbReference>
<dbReference type="Pfam" id="PF12796">
    <property type="entry name" value="Ank_2"/>
    <property type="match status" value="1"/>
</dbReference>
<evidence type="ECO:0000313" key="3">
    <source>
        <dbReference type="EMBL" id="CEL01299.1"/>
    </source>
</evidence>
<feature type="domain" description="NACHT" evidence="2">
    <location>
        <begin position="403"/>
        <end position="522"/>
    </location>
</feature>
<dbReference type="OMA" id="WATGSEM"/>
<dbReference type="EMBL" id="CDMC01000001">
    <property type="protein sequence ID" value="CEL01299.1"/>
    <property type="molecule type" value="Genomic_DNA"/>
</dbReference>
<evidence type="ECO:0000259" key="2">
    <source>
        <dbReference type="PROSITE" id="PS50837"/>
    </source>
</evidence>
<evidence type="ECO:0000256" key="1">
    <source>
        <dbReference type="ARBA" id="ARBA00022737"/>
    </source>
</evidence>
<evidence type="ECO:0000313" key="4">
    <source>
        <dbReference type="Proteomes" id="UP000054771"/>
    </source>
</evidence>
<dbReference type="Pfam" id="PF00023">
    <property type="entry name" value="Ank"/>
    <property type="match status" value="1"/>
</dbReference>
<sequence>MPARTDTPTRADFRIAIICPLPLEAKVAKPLLNPVYDQIAHPELAQKADDPNSYTLGKIGPYYAVLVHMPTAGKAAASGAATNVRASYPEIELAFLVGVCGGVPVIEQSHVTTGRTDVYLGDVIVSTGVVQYDLGKRLPSGFVRKDTLEANLGRPNQQIRSFISKMMAGDDHLTRRQGEYLAVIQGAVDAMSPDIQDDVLFRQDYNHRKRGCQCDKRPPSDETALARQRKPDILPYIHFGRLASGDTVMMTAKARDAIAKKEQVIGFEMEGAGVWETLPCILVKGVSDYADSHKSKDWQLFAAASAAACLRALLDERPISVFQPSTGTGQVNSIPLRGTARKRPSDKATQETNETYVELLTFTRADFRRNKVLDAHEKTCKWVLVRPEFKEWIHADAEAAQRRFFWIKGKPGAGKSTLMKFLLHTATSDKNNDIVLSFFFYAQGTELERSIIGMYRSLLHQLLCSPAVSSQKKQLFFDFAAEMQVENGSVKWTRDDLESLLLSIVSSLVSCRIIILIDALDEGEEKDIRQMIEFLQQQLISCAVSRGVQLRICLASRHYPSLVIVNAIQLVLEDQLEHESDIREYVEARFNGGRSQEAQEIRAEICEKASGVFLWVYLVVRSLNEVFEVGKLHMVRERLDVIPDDLDALFISILTRDQKSLGDMLFCLELVLFSPRLVSSEEAYFAMMFHKHGLARRDIQLHTDSMLANYIVNVSKGIVEVSRSKAHAVHFIHESVRDFLLQRNGFERLQSEHSTNYRGLSHERLARVCLQYICKVSGDKAFGDVFRKLPGLPRDKQREGMKQHVPFFGYARSSVLFHSNAAQATGVSQSDFLRQLLDNLSAFKSVYNAVECPKISRYDHKVTLSYILADQKMAHLVGLEVSRRGYDWSRGGRYESPMGTAIDSGDMPTIRALLGCHTDAEIIDNTDSLGTATISAMKDHLVESERRSCRPVKIPYKTFLVNTAIRGGHPSVLMFLVQTGEFNPLSAVRGTSNRGQAHLLKILLDCWRSNPETVGKDYPKAFPPPLGSRTVHIDVINVLLDYGCLDVDYVFPESEQECGVLHWVARHGDAATVKRLVNTGCDATFRDNRGEDPLCCAAGMGRVEVVRILTKVEGVDIDAKAGDGRTPLSFAAGSPYIGSSETVSALLETGLVDINSEDKLGRTPLFWAIVSGNGATVGTLLRVPQINIDFMMGSGHTPLLFAATWRTREIIELLLTTGRVDVNARDSHGRTPLSWAVGPCFSYKGSKWHFGCEPDRLDRVKALLSCPEIHPTTPDAFGYSPLDWARMYHCVTSPYYAHYRVDERDRLAREHEAIVEVLAQHGVVENVPDASLDPRDYESSYSYGLEELFPFRGAWLRAVSLEDLLKSGQVGRTTGRRGQGYARGALNESR</sequence>